<dbReference type="AlphaFoldDB" id="A0A4V1LSL4"/>
<dbReference type="EMBL" id="PEIB01000026">
    <property type="protein sequence ID" value="RXJ72108.1"/>
    <property type="molecule type" value="Genomic_DNA"/>
</dbReference>
<keyword evidence="2" id="KW-1185">Reference proteome</keyword>
<proteinExistence type="predicted"/>
<protein>
    <submittedName>
        <fullName evidence="1">Uncharacterized protein</fullName>
    </submittedName>
</protein>
<accession>A0A4V1LSL4</accession>
<evidence type="ECO:0000313" key="1">
    <source>
        <dbReference type="EMBL" id="RXJ72108.1"/>
    </source>
</evidence>
<gene>
    <name evidence="1" type="ORF">CS022_17715</name>
</gene>
<sequence>MPKLAIILLCCAVGVQAIYVSEHLTEIDHLSEPENCQVCHASIVGFDLISYPALQSDWLSVKNNCVSFTFLAHVSIAFSARDPPNQPVSV</sequence>
<organism evidence="1 2">
    <name type="scientific">Veronia nyctiphanis</name>
    <dbReference type="NCBI Taxonomy" id="1278244"/>
    <lineage>
        <taxon>Bacteria</taxon>
        <taxon>Pseudomonadati</taxon>
        <taxon>Pseudomonadota</taxon>
        <taxon>Gammaproteobacteria</taxon>
        <taxon>Vibrionales</taxon>
        <taxon>Vibrionaceae</taxon>
        <taxon>Veronia</taxon>
    </lineage>
</organism>
<evidence type="ECO:0000313" key="2">
    <source>
        <dbReference type="Proteomes" id="UP000290287"/>
    </source>
</evidence>
<name>A0A4V1LSL4_9GAMM</name>
<comment type="caution">
    <text evidence="1">The sequence shown here is derived from an EMBL/GenBank/DDBJ whole genome shotgun (WGS) entry which is preliminary data.</text>
</comment>
<dbReference type="Proteomes" id="UP000290287">
    <property type="component" value="Unassembled WGS sequence"/>
</dbReference>
<reference evidence="1 2" key="1">
    <citation type="submission" date="2017-10" db="EMBL/GenBank/DDBJ databases">
        <title>Nyctiphanis sp. nov., isolated from the stomach of the euphausiid Nyctiphanes simplex (Hansen, 1911) in the Gulf of California.</title>
        <authorList>
            <person name="Gomez-Gil B."/>
            <person name="Aguilar-Mendez M."/>
            <person name="Lopez-Cortes A."/>
            <person name="Gomez-Gutierrez J."/>
            <person name="Roque A."/>
            <person name="Lang E."/>
            <person name="Gonzalez-Castillo A."/>
        </authorList>
    </citation>
    <scope>NUCLEOTIDE SEQUENCE [LARGE SCALE GENOMIC DNA]</scope>
    <source>
        <strain evidence="1 2">CAIM 600</strain>
    </source>
</reference>